<name>A0A164SV75_9AGAM</name>
<dbReference type="AlphaFoldDB" id="A0A164SV75"/>
<evidence type="ECO:0000313" key="2">
    <source>
        <dbReference type="Proteomes" id="UP000076722"/>
    </source>
</evidence>
<protein>
    <submittedName>
        <fullName evidence="1">Uncharacterized protein</fullName>
    </submittedName>
</protein>
<keyword evidence="2" id="KW-1185">Reference proteome</keyword>
<dbReference type="Proteomes" id="UP000076722">
    <property type="component" value="Unassembled WGS sequence"/>
</dbReference>
<sequence>MELRFRSRTLILAQLPVLHSMSTLTAIYQMDLGSQESRLPKSGRLLSISRSSFVYIEPVESPWTFYAILHLSLSVRHLRSEKNLEKPLHNHLSTRQCSHQLLLFAKLQTCPERVRPPVLSNVPLPAQWPHFHRVKRFPVCSHAVNHAVLMLRNSTICCLELFILSSLRVANLSQRQEGSFNRRSDGTPGRA</sequence>
<reference evidence="1 2" key="1">
    <citation type="journal article" date="2016" name="Mol. Biol. Evol.">
        <title>Comparative Genomics of Early-Diverging Mushroom-Forming Fungi Provides Insights into the Origins of Lignocellulose Decay Capabilities.</title>
        <authorList>
            <person name="Nagy L.G."/>
            <person name="Riley R."/>
            <person name="Tritt A."/>
            <person name="Adam C."/>
            <person name="Daum C."/>
            <person name="Floudas D."/>
            <person name="Sun H."/>
            <person name="Yadav J.S."/>
            <person name="Pangilinan J."/>
            <person name="Larsson K.H."/>
            <person name="Matsuura K."/>
            <person name="Barry K."/>
            <person name="Labutti K."/>
            <person name="Kuo R."/>
            <person name="Ohm R.A."/>
            <person name="Bhattacharya S.S."/>
            <person name="Shirouzu T."/>
            <person name="Yoshinaga Y."/>
            <person name="Martin F.M."/>
            <person name="Grigoriev I.V."/>
            <person name="Hibbett D.S."/>
        </authorList>
    </citation>
    <scope>NUCLEOTIDE SEQUENCE [LARGE SCALE GENOMIC DNA]</scope>
    <source>
        <strain evidence="1 2">HHB9708</strain>
    </source>
</reference>
<evidence type="ECO:0000313" key="1">
    <source>
        <dbReference type="EMBL" id="KZS91842.1"/>
    </source>
</evidence>
<organism evidence="1 2">
    <name type="scientific">Sistotremastrum niveocremeum HHB9708</name>
    <dbReference type="NCBI Taxonomy" id="1314777"/>
    <lineage>
        <taxon>Eukaryota</taxon>
        <taxon>Fungi</taxon>
        <taxon>Dikarya</taxon>
        <taxon>Basidiomycota</taxon>
        <taxon>Agaricomycotina</taxon>
        <taxon>Agaricomycetes</taxon>
        <taxon>Sistotremastrales</taxon>
        <taxon>Sistotremastraceae</taxon>
        <taxon>Sertulicium</taxon>
        <taxon>Sertulicium niveocremeum</taxon>
    </lineage>
</organism>
<proteinExistence type="predicted"/>
<gene>
    <name evidence="1" type="ORF">SISNIDRAFT_160097</name>
</gene>
<accession>A0A164SV75</accession>
<dbReference type="EMBL" id="KV419413">
    <property type="protein sequence ID" value="KZS91842.1"/>
    <property type="molecule type" value="Genomic_DNA"/>
</dbReference>